<dbReference type="SUPFAM" id="SSF51182">
    <property type="entry name" value="RmlC-like cupins"/>
    <property type="match status" value="1"/>
</dbReference>
<dbReference type="InterPro" id="IPR013096">
    <property type="entry name" value="Cupin_2"/>
</dbReference>
<feature type="compositionally biased region" description="Basic and acidic residues" evidence="1">
    <location>
        <begin position="113"/>
        <end position="122"/>
    </location>
</feature>
<dbReference type="RefSeq" id="WP_190037990.1">
    <property type="nucleotide sequence ID" value="NZ_BMWD01000020.1"/>
</dbReference>
<dbReference type="InterPro" id="IPR011051">
    <property type="entry name" value="RmlC_Cupin_sf"/>
</dbReference>
<dbReference type="PANTHER" id="PTHR36114">
    <property type="entry name" value="16.7 KDA PROTEIN IN WHIE LOCUS"/>
    <property type="match status" value="1"/>
</dbReference>
<dbReference type="Proteomes" id="UP000645555">
    <property type="component" value="Unassembled WGS sequence"/>
</dbReference>
<proteinExistence type="predicted"/>
<comment type="caution">
    <text evidence="3">The sequence shown here is derived from an EMBL/GenBank/DDBJ whole genome shotgun (WGS) entry which is preliminary data.</text>
</comment>
<dbReference type="Gene3D" id="2.60.120.10">
    <property type="entry name" value="Jelly Rolls"/>
    <property type="match status" value="1"/>
</dbReference>
<accession>A0A918NKZ8</accession>
<reference evidence="3" key="2">
    <citation type="submission" date="2020-09" db="EMBL/GenBank/DDBJ databases">
        <authorList>
            <person name="Sun Q."/>
            <person name="Ohkuma M."/>
        </authorList>
    </citation>
    <scope>NUCLEOTIDE SEQUENCE</scope>
    <source>
        <strain evidence="3">JCM 4956</strain>
    </source>
</reference>
<dbReference type="AlphaFoldDB" id="A0A918NKZ8"/>
<evidence type="ECO:0000313" key="3">
    <source>
        <dbReference type="EMBL" id="GGX77694.1"/>
    </source>
</evidence>
<organism evidence="3 4">
    <name type="scientific">Streptomyces fructofermentans</name>
    <dbReference type="NCBI Taxonomy" id="152141"/>
    <lineage>
        <taxon>Bacteria</taxon>
        <taxon>Bacillati</taxon>
        <taxon>Actinomycetota</taxon>
        <taxon>Actinomycetes</taxon>
        <taxon>Kitasatosporales</taxon>
        <taxon>Streptomycetaceae</taxon>
        <taxon>Streptomyces</taxon>
    </lineage>
</organism>
<dbReference type="InterPro" id="IPR052044">
    <property type="entry name" value="PKS_Associated_Protein"/>
</dbReference>
<protein>
    <submittedName>
        <fullName evidence="3">Cupin</fullName>
    </submittedName>
</protein>
<dbReference type="Pfam" id="PF07883">
    <property type="entry name" value="Cupin_2"/>
    <property type="match status" value="1"/>
</dbReference>
<dbReference type="EMBL" id="BMWD01000020">
    <property type="protein sequence ID" value="GGX77694.1"/>
    <property type="molecule type" value="Genomic_DNA"/>
</dbReference>
<dbReference type="InterPro" id="IPR000595">
    <property type="entry name" value="cNMP-bd_dom"/>
</dbReference>
<evidence type="ECO:0000256" key="1">
    <source>
        <dbReference type="SAM" id="MobiDB-lite"/>
    </source>
</evidence>
<evidence type="ECO:0000259" key="2">
    <source>
        <dbReference type="PROSITE" id="PS50042"/>
    </source>
</evidence>
<keyword evidence="4" id="KW-1185">Reference proteome</keyword>
<evidence type="ECO:0000313" key="4">
    <source>
        <dbReference type="Proteomes" id="UP000645555"/>
    </source>
</evidence>
<dbReference type="InterPro" id="IPR014710">
    <property type="entry name" value="RmlC-like_jellyroll"/>
</dbReference>
<name>A0A918NKZ8_9ACTN</name>
<dbReference type="CDD" id="cd02226">
    <property type="entry name" value="cupin_YdbB-like"/>
    <property type="match status" value="1"/>
</dbReference>
<dbReference type="PANTHER" id="PTHR36114:SF1">
    <property type="entry name" value="16.7 KDA PROTEIN IN WHIE LOCUS"/>
    <property type="match status" value="1"/>
</dbReference>
<dbReference type="PROSITE" id="PS50042">
    <property type="entry name" value="CNMP_BINDING_3"/>
    <property type="match status" value="1"/>
</dbReference>
<gene>
    <name evidence="3" type="ORF">GCM10010515_51990</name>
</gene>
<feature type="domain" description="Cyclic nucleotide-binding" evidence="2">
    <location>
        <begin position="11"/>
        <end position="81"/>
    </location>
</feature>
<feature type="region of interest" description="Disordered" evidence="1">
    <location>
        <begin position="113"/>
        <end position="136"/>
    </location>
</feature>
<sequence>MTDEPVPLAAALASFDALWSPRIVTTVNDYDVRLAKVEGDHVWHTHDHTDEFFLVLEGELRIALRGPGGERTVVLPRGSVFTVPRGTEHRPSSPSGAAILMFEPSGTLTVGDRHDEVPDHVDATTGHGLPPGLRAP</sequence>
<reference evidence="3" key="1">
    <citation type="journal article" date="2014" name="Int. J. Syst. Evol. Microbiol.">
        <title>Complete genome sequence of Corynebacterium casei LMG S-19264T (=DSM 44701T), isolated from a smear-ripened cheese.</title>
        <authorList>
            <consortium name="US DOE Joint Genome Institute (JGI-PGF)"/>
            <person name="Walter F."/>
            <person name="Albersmeier A."/>
            <person name="Kalinowski J."/>
            <person name="Ruckert C."/>
        </authorList>
    </citation>
    <scope>NUCLEOTIDE SEQUENCE</scope>
    <source>
        <strain evidence="3">JCM 4956</strain>
    </source>
</reference>